<dbReference type="InterPro" id="IPR029032">
    <property type="entry name" value="AhpD-like"/>
</dbReference>
<dbReference type="SUPFAM" id="SSF69118">
    <property type="entry name" value="AhpD-like"/>
    <property type="match status" value="1"/>
</dbReference>
<dbReference type="PANTHER" id="PTHR34846:SF5">
    <property type="entry name" value="CARBOXYMUCONOLACTONE DECARBOXYLASE-LIKE DOMAIN-CONTAINING PROTEIN"/>
    <property type="match status" value="1"/>
</dbReference>
<dbReference type="OrthoDB" id="9801997at2"/>
<sequence length="164" mass="18402">MPRIEMEDTVSDWLKLNPALGQGLSALGNAVYTASGLPMRILEAARMRIAIANDCHTCRNARQAKAGEFGIDDDFYHHIPQWRTWSGFNDRERLAIEYAERFAQDHLGLAADDDFWSKFHRHFSDTEISSLAVCCSLWLGAGRTARVLDVGQACQLTLNAVTPY</sequence>
<evidence type="ECO:0000313" key="2">
    <source>
        <dbReference type="EMBL" id="CAB1368246.1"/>
    </source>
</evidence>
<keyword evidence="3" id="KW-1185">Reference proteome</keyword>
<dbReference type="AlphaFoldDB" id="A0A6S6XQJ3"/>
<proteinExistence type="predicted"/>
<dbReference type="InterPro" id="IPR003779">
    <property type="entry name" value="CMD-like"/>
</dbReference>
<dbReference type="Pfam" id="PF02627">
    <property type="entry name" value="CMD"/>
    <property type="match status" value="1"/>
</dbReference>
<reference evidence="2 3" key="1">
    <citation type="submission" date="2020-03" db="EMBL/GenBank/DDBJ databases">
        <authorList>
            <consortium name="Genoscope - CEA"/>
            <person name="William W."/>
        </authorList>
    </citation>
    <scope>NUCLEOTIDE SEQUENCE [LARGE SCALE GENOMIC DNA]</scope>
    <source>
        <strain evidence="3">DSM 16959</strain>
    </source>
</reference>
<dbReference type="KEGG" id="doe:DENOEST_1081"/>
<dbReference type="Proteomes" id="UP000515733">
    <property type="component" value="Chromosome"/>
</dbReference>
<evidence type="ECO:0000259" key="1">
    <source>
        <dbReference type="Pfam" id="PF02627"/>
    </source>
</evidence>
<dbReference type="GO" id="GO:0051920">
    <property type="term" value="F:peroxiredoxin activity"/>
    <property type="evidence" value="ECO:0007669"/>
    <property type="project" value="InterPro"/>
</dbReference>
<dbReference type="EMBL" id="LR778301">
    <property type="protein sequence ID" value="CAB1368246.1"/>
    <property type="molecule type" value="Genomic_DNA"/>
</dbReference>
<evidence type="ECO:0000313" key="3">
    <source>
        <dbReference type="Proteomes" id="UP000515733"/>
    </source>
</evidence>
<dbReference type="RefSeq" id="WP_145771892.1">
    <property type="nucleotide sequence ID" value="NZ_LR778301.1"/>
</dbReference>
<gene>
    <name evidence="2" type="ORF">DENOEST_1081</name>
</gene>
<protein>
    <submittedName>
        <fullName evidence="2">Carboxymuconolactone decarboxylase</fullName>
    </submittedName>
</protein>
<organism evidence="2 3">
    <name type="scientific">Denitratisoma oestradiolicum</name>
    <dbReference type="NCBI Taxonomy" id="311182"/>
    <lineage>
        <taxon>Bacteria</taxon>
        <taxon>Pseudomonadati</taxon>
        <taxon>Pseudomonadota</taxon>
        <taxon>Betaproteobacteria</taxon>
        <taxon>Nitrosomonadales</taxon>
        <taxon>Sterolibacteriaceae</taxon>
        <taxon>Denitratisoma</taxon>
    </lineage>
</organism>
<name>A0A6S6XQJ3_9PROT</name>
<dbReference type="Gene3D" id="1.20.1290.10">
    <property type="entry name" value="AhpD-like"/>
    <property type="match status" value="1"/>
</dbReference>
<accession>A0A6S6XQJ3</accession>
<feature type="domain" description="Carboxymuconolactone decarboxylase-like" evidence="1">
    <location>
        <begin position="18"/>
        <end position="100"/>
    </location>
</feature>
<dbReference type="PANTHER" id="PTHR34846">
    <property type="entry name" value="4-CARBOXYMUCONOLACTONE DECARBOXYLASE FAMILY PROTEIN (AFU_ORTHOLOGUE AFUA_6G11590)"/>
    <property type="match status" value="1"/>
</dbReference>